<evidence type="ECO:0000313" key="2">
    <source>
        <dbReference type="EMBL" id="KAL3384252.1"/>
    </source>
</evidence>
<feature type="region of interest" description="Disordered" evidence="1">
    <location>
        <begin position="318"/>
        <end position="343"/>
    </location>
</feature>
<accession>A0ABD2VV53</accession>
<feature type="region of interest" description="Disordered" evidence="1">
    <location>
        <begin position="235"/>
        <end position="267"/>
    </location>
</feature>
<dbReference type="Proteomes" id="UP001627154">
    <property type="component" value="Unassembled WGS sequence"/>
</dbReference>
<dbReference type="EMBL" id="JBJJXI010000177">
    <property type="protein sequence ID" value="KAL3384252.1"/>
    <property type="molecule type" value="Genomic_DNA"/>
</dbReference>
<evidence type="ECO:0000313" key="3">
    <source>
        <dbReference type="Proteomes" id="UP001627154"/>
    </source>
</evidence>
<name>A0ABD2VV53_9HYME</name>
<proteinExistence type="predicted"/>
<dbReference type="AlphaFoldDB" id="A0ABD2VV53"/>
<keyword evidence="3" id="KW-1185">Reference proteome</keyword>
<evidence type="ECO:0000256" key="1">
    <source>
        <dbReference type="SAM" id="MobiDB-lite"/>
    </source>
</evidence>
<protein>
    <submittedName>
        <fullName evidence="2">Uncharacterized protein</fullName>
    </submittedName>
</protein>
<organism evidence="2 3">
    <name type="scientific">Trichogramma kaykai</name>
    <dbReference type="NCBI Taxonomy" id="54128"/>
    <lineage>
        <taxon>Eukaryota</taxon>
        <taxon>Metazoa</taxon>
        <taxon>Ecdysozoa</taxon>
        <taxon>Arthropoda</taxon>
        <taxon>Hexapoda</taxon>
        <taxon>Insecta</taxon>
        <taxon>Pterygota</taxon>
        <taxon>Neoptera</taxon>
        <taxon>Endopterygota</taxon>
        <taxon>Hymenoptera</taxon>
        <taxon>Apocrita</taxon>
        <taxon>Proctotrupomorpha</taxon>
        <taxon>Chalcidoidea</taxon>
        <taxon>Trichogrammatidae</taxon>
        <taxon>Trichogramma</taxon>
    </lineage>
</organism>
<reference evidence="2 3" key="1">
    <citation type="journal article" date="2024" name="bioRxiv">
        <title>A reference genome for Trichogramma kaykai: A tiny desert-dwelling parasitoid wasp with competing sex-ratio distorters.</title>
        <authorList>
            <person name="Culotta J."/>
            <person name="Lindsey A.R."/>
        </authorList>
    </citation>
    <scope>NUCLEOTIDE SEQUENCE [LARGE SCALE GENOMIC DNA]</scope>
    <source>
        <strain evidence="2 3">KSX58</strain>
    </source>
</reference>
<gene>
    <name evidence="2" type="ORF">TKK_020033</name>
</gene>
<comment type="caution">
    <text evidence="2">The sequence shown here is derived from an EMBL/GenBank/DDBJ whole genome shotgun (WGS) entry which is preliminary data.</text>
</comment>
<sequence length="455" mass="53785">MEQKHDRDAEETRAWYERQLQRLQQPQHEVEQQYRREFEELRAGHERQLRELEARQRQHRLGRRCRQQQLEALQRMHRDELRCLHGLQEKQLVMTQNLLMLQLMLRHHEEERRSFVLEDDHRQRQRGQEQQVDALQQQHHLQLRTMRERQRQQLGAVEQQQLQMLQDRRDEDEMETMLQLIHQPQHRRSSADCNCADYVDELRSNVDFRVDYLGQPYRAGLRRDLDEAQDLRVRCEPSQPDPQKPAIGFPGVDQASSDSTIDIGECDPENAARSQLPMVPVPDDQRSLVPLTSCNDDEGSNEAEAAAMVPAAAAVQERVGDDNDRASPELYPERPMHHPYDEMFRNAGSSRITMVGRRGRRRRYDREPEGLRAEPRVRLPMLMAAQDDNDATAAAAIPAERLREDEDASLDEANRLLSHSRNFVPRYRRLLRRASRMNKRRLMSLLFEFLTQNDR</sequence>